<evidence type="ECO:0000256" key="1">
    <source>
        <dbReference type="SAM" id="MobiDB-lite"/>
    </source>
</evidence>
<accession>A0A9N9YG24</accession>
<evidence type="ECO:0000313" key="4">
    <source>
        <dbReference type="Proteomes" id="UP000696573"/>
    </source>
</evidence>
<feature type="signal peptide" evidence="2">
    <location>
        <begin position="1"/>
        <end position="20"/>
    </location>
</feature>
<name>A0A9N9YG24_9HYPO</name>
<protein>
    <submittedName>
        <fullName evidence="3">Uncharacterized protein</fullName>
    </submittedName>
</protein>
<dbReference type="EMBL" id="CABFNQ020000461">
    <property type="protein sequence ID" value="CAH0016236.1"/>
    <property type="molecule type" value="Genomic_DNA"/>
</dbReference>
<dbReference type="OrthoDB" id="5148072at2759"/>
<sequence length="159" mass="17467">MKYSLFILANGLGLVGWTTALQPKTLQSKTDPNKGVEGGNCRVSSNSCIVKGYRNVGTAKLADGSDTFNWELVDDIPKECSKNFKCTKDEAGCSVDWDAKLVFCSVDGKNPTFGDKSKKPSSPKKPASPKKLARRKQPAKPAPRKVRRNSRTRRSVGRY</sequence>
<keyword evidence="4" id="KW-1185">Reference proteome</keyword>
<keyword evidence="2" id="KW-0732">Signal</keyword>
<feature type="region of interest" description="Disordered" evidence="1">
    <location>
        <begin position="111"/>
        <end position="159"/>
    </location>
</feature>
<proteinExistence type="predicted"/>
<feature type="chain" id="PRO_5040500214" evidence="2">
    <location>
        <begin position="21"/>
        <end position="159"/>
    </location>
</feature>
<reference evidence="3" key="1">
    <citation type="submission" date="2021-10" db="EMBL/GenBank/DDBJ databases">
        <authorList>
            <person name="Piombo E."/>
        </authorList>
    </citation>
    <scope>NUCLEOTIDE SEQUENCE</scope>
</reference>
<evidence type="ECO:0000256" key="2">
    <source>
        <dbReference type="SAM" id="SignalP"/>
    </source>
</evidence>
<dbReference type="Proteomes" id="UP000696573">
    <property type="component" value="Unassembled WGS sequence"/>
</dbReference>
<dbReference type="AlphaFoldDB" id="A0A9N9YG24"/>
<feature type="compositionally biased region" description="Basic residues" evidence="1">
    <location>
        <begin position="119"/>
        <end position="159"/>
    </location>
</feature>
<evidence type="ECO:0000313" key="3">
    <source>
        <dbReference type="EMBL" id="CAH0016236.1"/>
    </source>
</evidence>
<gene>
    <name evidence="3" type="ORF">CRHIZ90672A_00007416</name>
</gene>
<organism evidence="3 4">
    <name type="scientific">Clonostachys rhizophaga</name>
    <dbReference type="NCBI Taxonomy" id="160324"/>
    <lineage>
        <taxon>Eukaryota</taxon>
        <taxon>Fungi</taxon>
        <taxon>Dikarya</taxon>
        <taxon>Ascomycota</taxon>
        <taxon>Pezizomycotina</taxon>
        <taxon>Sordariomycetes</taxon>
        <taxon>Hypocreomycetidae</taxon>
        <taxon>Hypocreales</taxon>
        <taxon>Bionectriaceae</taxon>
        <taxon>Clonostachys</taxon>
    </lineage>
</organism>
<comment type="caution">
    <text evidence="3">The sequence shown here is derived from an EMBL/GenBank/DDBJ whole genome shotgun (WGS) entry which is preliminary data.</text>
</comment>